<evidence type="ECO:0000313" key="4">
    <source>
        <dbReference type="Proteomes" id="UP001592581"/>
    </source>
</evidence>
<protein>
    <recommendedName>
        <fullName evidence="2">DUF7144 domain-containing protein</fullName>
    </recommendedName>
</protein>
<evidence type="ECO:0000313" key="3">
    <source>
        <dbReference type="EMBL" id="MFC1444276.1"/>
    </source>
</evidence>
<proteinExistence type="predicted"/>
<dbReference type="Proteomes" id="UP001592581">
    <property type="component" value="Unassembled WGS sequence"/>
</dbReference>
<dbReference type="RefSeq" id="WP_380569048.1">
    <property type="nucleotide sequence ID" value="NZ_JBEUKS010000024.1"/>
</dbReference>
<feature type="domain" description="DUF7144" evidence="2">
    <location>
        <begin position="3"/>
        <end position="115"/>
    </location>
</feature>
<accession>A0ABV6Y193</accession>
<dbReference type="EMBL" id="JBEUKS010000024">
    <property type="protein sequence ID" value="MFC1444276.1"/>
    <property type="molecule type" value="Genomic_DNA"/>
</dbReference>
<keyword evidence="1" id="KW-1133">Transmembrane helix</keyword>
<dbReference type="InterPro" id="IPR055568">
    <property type="entry name" value="DUF7144"/>
</dbReference>
<feature type="transmembrane region" description="Helical" evidence="1">
    <location>
        <begin position="96"/>
        <end position="116"/>
    </location>
</feature>
<name>A0ABV6Y193_9ACTN</name>
<comment type="caution">
    <text evidence="3">The sequence shown here is derived from an EMBL/GenBank/DDBJ whole genome shotgun (WGS) entry which is preliminary data.</text>
</comment>
<feature type="transmembrane region" description="Helical" evidence="1">
    <location>
        <begin position="73"/>
        <end position="90"/>
    </location>
</feature>
<sequence>MGVVFAAVVMAVSGVLSILQGAAAIAKNVPYANVLHYAYRFNVSAWGWIHLLFGVALVVIAVCLLGGMVWARWAGVLFAATTMALQFIFLPYYPAWALIVITLDVVILWALLMHASEPDWGPPDRR</sequence>
<keyword evidence="1" id="KW-0812">Transmembrane</keyword>
<feature type="transmembrane region" description="Helical" evidence="1">
    <location>
        <begin position="45"/>
        <end position="66"/>
    </location>
</feature>
<evidence type="ECO:0000256" key="1">
    <source>
        <dbReference type="SAM" id="Phobius"/>
    </source>
</evidence>
<reference evidence="3 4" key="1">
    <citation type="submission" date="2024-06" db="EMBL/GenBank/DDBJ databases">
        <authorList>
            <person name="Lee S.D."/>
        </authorList>
    </citation>
    <scope>NUCLEOTIDE SEQUENCE [LARGE SCALE GENOMIC DNA]</scope>
    <source>
        <strain evidence="3 4">N1-10</strain>
    </source>
</reference>
<organism evidence="3 4">
    <name type="scientific">Streptacidiphilus jeojiensis</name>
    <dbReference type="NCBI Taxonomy" id="3229225"/>
    <lineage>
        <taxon>Bacteria</taxon>
        <taxon>Bacillati</taxon>
        <taxon>Actinomycetota</taxon>
        <taxon>Actinomycetes</taxon>
        <taxon>Kitasatosporales</taxon>
        <taxon>Streptomycetaceae</taxon>
        <taxon>Streptacidiphilus</taxon>
    </lineage>
</organism>
<gene>
    <name evidence="3" type="ORF">ABUW04_39220</name>
</gene>
<keyword evidence="1" id="KW-0472">Membrane</keyword>
<keyword evidence="4" id="KW-1185">Reference proteome</keyword>
<evidence type="ECO:0000259" key="2">
    <source>
        <dbReference type="Pfam" id="PF23636"/>
    </source>
</evidence>
<dbReference type="Pfam" id="PF23636">
    <property type="entry name" value="DUF7144"/>
    <property type="match status" value="1"/>
</dbReference>